<dbReference type="EMBL" id="MCGO01000008">
    <property type="protein sequence ID" value="ORY49929.1"/>
    <property type="molecule type" value="Genomic_DNA"/>
</dbReference>
<dbReference type="InterPro" id="IPR032675">
    <property type="entry name" value="LRR_dom_sf"/>
</dbReference>
<name>A0A1Y2CSA8_9FUNG</name>
<dbReference type="Pfam" id="PF12937">
    <property type="entry name" value="F-box-like"/>
    <property type="match status" value="1"/>
</dbReference>
<protein>
    <recommendedName>
        <fullName evidence="1">F-box domain-containing protein</fullName>
    </recommendedName>
</protein>
<comment type="caution">
    <text evidence="2">The sequence shown here is derived from an EMBL/GenBank/DDBJ whole genome shotgun (WGS) entry which is preliminary data.</text>
</comment>
<dbReference type="PROSITE" id="PS50181">
    <property type="entry name" value="FBOX"/>
    <property type="match status" value="1"/>
</dbReference>
<evidence type="ECO:0000259" key="1">
    <source>
        <dbReference type="PROSITE" id="PS50181"/>
    </source>
</evidence>
<dbReference type="InterPro" id="IPR001810">
    <property type="entry name" value="F-box_dom"/>
</dbReference>
<evidence type="ECO:0000313" key="2">
    <source>
        <dbReference type="EMBL" id="ORY49929.1"/>
    </source>
</evidence>
<dbReference type="SUPFAM" id="SSF81383">
    <property type="entry name" value="F-box domain"/>
    <property type="match status" value="1"/>
</dbReference>
<dbReference type="SUPFAM" id="SSF52047">
    <property type="entry name" value="RNI-like"/>
    <property type="match status" value="1"/>
</dbReference>
<dbReference type="Gene3D" id="3.80.10.10">
    <property type="entry name" value="Ribonuclease Inhibitor"/>
    <property type="match status" value="1"/>
</dbReference>
<dbReference type="SMART" id="SM00256">
    <property type="entry name" value="FBOX"/>
    <property type="match status" value="1"/>
</dbReference>
<keyword evidence="3" id="KW-1185">Reference proteome</keyword>
<reference evidence="2 3" key="1">
    <citation type="submission" date="2016-07" db="EMBL/GenBank/DDBJ databases">
        <title>Pervasive Adenine N6-methylation of Active Genes in Fungi.</title>
        <authorList>
            <consortium name="DOE Joint Genome Institute"/>
            <person name="Mondo S.J."/>
            <person name="Dannebaum R.O."/>
            <person name="Kuo R.C."/>
            <person name="Labutti K."/>
            <person name="Haridas S."/>
            <person name="Kuo A."/>
            <person name="Salamov A."/>
            <person name="Ahrendt S.R."/>
            <person name="Lipzen A."/>
            <person name="Sullivan W."/>
            <person name="Andreopoulos W.B."/>
            <person name="Clum A."/>
            <person name="Lindquist E."/>
            <person name="Daum C."/>
            <person name="Ramamoorthy G.K."/>
            <person name="Gryganskyi A."/>
            <person name="Culley D."/>
            <person name="Magnuson J.K."/>
            <person name="James T.Y."/>
            <person name="O'Malley M.A."/>
            <person name="Stajich J.E."/>
            <person name="Spatafora J.W."/>
            <person name="Visel A."/>
            <person name="Grigoriev I.V."/>
        </authorList>
    </citation>
    <scope>NUCLEOTIDE SEQUENCE [LARGE SCALE GENOMIC DNA]</scope>
    <source>
        <strain evidence="2 3">JEL800</strain>
    </source>
</reference>
<evidence type="ECO:0000313" key="3">
    <source>
        <dbReference type="Proteomes" id="UP000193642"/>
    </source>
</evidence>
<dbReference type="Proteomes" id="UP000193642">
    <property type="component" value="Unassembled WGS sequence"/>
</dbReference>
<feature type="domain" description="F-box" evidence="1">
    <location>
        <begin position="7"/>
        <end position="53"/>
    </location>
</feature>
<sequence length="205" mass="23416">MTSLAEHTETQILPNEVLQSIFEKLDISQLLIVGQVNTQWRENSRSSSIWRNMNLSISEKGILCSMSGHYRSTLPNSTQPITLKPTIRFAQLHKGYILESSNIVHMTRSIAVTKHLTTSLKDQLNLVQHLNAPLHDISDHHLIKFLTHMPSLRHISLERCRSLTVNVIPFLPTLVRGLVSIDLSNTYMDDSALRFLVRNSPFWLN</sequence>
<dbReference type="AlphaFoldDB" id="A0A1Y2CSA8"/>
<dbReference type="InterPro" id="IPR036047">
    <property type="entry name" value="F-box-like_dom_sf"/>
</dbReference>
<proteinExistence type="predicted"/>
<dbReference type="OrthoDB" id="2153925at2759"/>
<organism evidence="2 3">
    <name type="scientific">Rhizoclosmatium globosum</name>
    <dbReference type="NCBI Taxonomy" id="329046"/>
    <lineage>
        <taxon>Eukaryota</taxon>
        <taxon>Fungi</taxon>
        <taxon>Fungi incertae sedis</taxon>
        <taxon>Chytridiomycota</taxon>
        <taxon>Chytridiomycota incertae sedis</taxon>
        <taxon>Chytridiomycetes</taxon>
        <taxon>Chytridiales</taxon>
        <taxon>Chytriomycetaceae</taxon>
        <taxon>Rhizoclosmatium</taxon>
    </lineage>
</organism>
<gene>
    <name evidence="2" type="ORF">BCR33DRAFT_556824</name>
</gene>
<accession>A0A1Y2CSA8</accession>